<dbReference type="GO" id="GO:0016787">
    <property type="term" value="F:hydrolase activity"/>
    <property type="evidence" value="ECO:0007669"/>
    <property type="project" value="TreeGrafter"/>
</dbReference>
<keyword evidence="4" id="KW-0926">Vacuole</keyword>
<evidence type="ECO:0000256" key="3">
    <source>
        <dbReference type="ARBA" id="ARBA00022553"/>
    </source>
</evidence>
<dbReference type="PANTHER" id="PTHR10426">
    <property type="entry name" value="STRICTOSIDINE SYNTHASE-RELATED"/>
    <property type="match status" value="1"/>
</dbReference>
<evidence type="ECO:0000313" key="9">
    <source>
        <dbReference type="EMBL" id="KAJ4960646.1"/>
    </source>
</evidence>
<evidence type="ECO:0000256" key="6">
    <source>
        <dbReference type="SAM" id="Coils"/>
    </source>
</evidence>
<evidence type="ECO:0000256" key="7">
    <source>
        <dbReference type="SAM" id="MobiDB-lite"/>
    </source>
</evidence>
<feature type="region of interest" description="Disordered" evidence="7">
    <location>
        <begin position="156"/>
        <end position="175"/>
    </location>
</feature>
<evidence type="ECO:0000256" key="4">
    <source>
        <dbReference type="ARBA" id="ARBA00022554"/>
    </source>
</evidence>
<dbReference type="Proteomes" id="UP001141806">
    <property type="component" value="Unassembled WGS sequence"/>
</dbReference>
<evidence type="ECO:0000256" key="1">
    <source>
        <dbReference type="ARBA" id="ARBA00004116"/>
    </source>
</evidence>
<keyword evidence="3" id="KW-0597">Phosphoprotein</keyword>
<feature type="coiled-coil region" evidence="6">
    <location>
        <begin position="183"/>
        <end position="268"/>
    </location>
</feature>
<evidence type="ECO:0000256" key="5">
    <source>
        <dbReference type="ARBA" id="ARBA00023180"/>
    </source>
</evidence>
<dbReference type="OrthoDB" id="5307922at2759"/>
<dbReference type="PANTHER" id="PTHR10426:SF88">
    <property type="entry name" value="ADIPOCYTE PLASMA MEMBRANE-ASSOCIATED PROTEIN HEMOMUCIN-RELATED"/>
    <property type="match status" value="1"/>
</dbReference>
<keyword evidence="6" id="KW-0175">Coiled coil</keyword>
<keyword evidence="10" id="KW-1185">Reference proteome</keyword>
<dbReference type="GO" id="GO:0012505">
    <property type="term" value="C:endomembrane system"/>
    <property type="evidence" value="ECO:0007669"/>
    <property type="project" value="TreeGrafter"/>
</dbReference>
<dbReference type="Pfam" id="PF03088">
    <property type="entry name" value="Str_synth"/>
    <property type="match status" value="1"/>
</dbReference>
<keyword evidence="5" id="KW-0325">Glycoprotein</keyword>
<accession>A0A9Q0K2F1</accession>
<comment type="caution">
    <text evidence="9">The sequence shown here is derived from an EMBL/GenBank/DDBJ whole genome shotgun (WGS) entry which is preliminary data.</text>
</comment>
<protein>
    <recommendedName>
        <fullName evidence="8">Strictosidine synthase conserved region domain-containing protein</fullName>
    </recommendedName>
</protein>
<evidence type="ECO:0000256" key="2">
    <source>
        <dbReference type="ARBA" id="ARBA00009191"/>
    </source>
</evidence>
<dbReference type="InterPro" id="IPR011042">
    <property type="entry name" value="6-blade_b-propeller_TolB-like"/>
</dbReference>
<reference evidence="9" key="1">
    <citation type="journal article" date="2023" name="Plant J.">
        <title>The genome of the king protea, Protea cynaroides.</title>
        <authorList>
            <person name="Chang J."/>
            <person name="Duong T.A."/>
            <person name="Schoeman C."/>
            <person name="Ma X."/>
            <person name="Roodt D."/>
            <person name="Barker N."/>
            <person name="Li Z."/>
            <person name="Van de Peer Y."/>
            <person name="Mizrachi E."/>
        </authorList>
    </citation>
    <scope>NUCLEOTIDE SEQUENCE</scope>
    <source>
        <tissue evidence="9">Young leaves</tissue>
    </source>
</reference>
<dbReference type="InterPro" id="IPR018119">
    <property type="entry name" value="Strictosidine_synth_cons-reg"/>
</dbReference>
<name>A0A9Q0K2F1_9MAGN</name>
<proteinExistence type="inferred from homology"/>
<comment type="subcellular location">
    <subcellularLocation>
        <location evidence="1">Vacuole</location>
    </subcellularLocation>
</comment>
<sequence>MVELLTDEAEGLKFKLTESVDVRRDGVIYFTDASYKYSFDVHMLDVLEGRPYGRLISFDRSINKTRVLARHLYFANGVALSPNQDFLIFCETVFIGDTTSTTSISKVEKKKIGQLETKARDVIVNGLGNNVKALIKNCKSPNEIWMKLSSMYEDSDEEESIGKGEQLVTKSDGTESEIEVDFEEDAIKAIESLIEETTELKRQSSELEKSSTPDMEDKNTIALKMQVEESKKNIEDLQGQFAIKTKDYNKLEETNTILRAQVEELDATTNHLKEQLIMKIEDCDKFEYEIGVLRA</sequence>
<dbReference type="Gene3D" id="2.120.10.30">
    <property type="entry name" value="TolB, C-terminal domain"/>
    <property type="match status" value="1"/>
</dbReference>
<organism evidence="9 10">
    <name type="scientific">Protea cynaroides</name>
    <dbReference type="NCBI Taxonomy" id="273540"/>
    <lineage>
        <taxon>Eukaryota</taxon>
        <taxon>Viridiplantae</taxon>
        <taxon>Streptophyta</taxon>
        <taxon>Embryophyta</taxon>
        <taxon>Tracheophyta</taxon>
        <taxon>Spermatophyta</taxon>
        <taxon>Magnoliopsida</taxon>
        <taxon>Proteales</taxon>
        <taxon>Proteaceae</taxon>
        <taxon>Protea</taxon>
    </lineage>
</organism>
<evidence type="ECO:0000259" key="8">
    <source>
        <dbReference type="Pfam" id="PF03088"/>
    </source>
</evidence>
<dbReference type="GO" id="GO:0005773">
    <property type="term" value="C:vacuole"/>
    <property type="evidence" value="ECO:0007669"/>
    <property type="project" value="UniProtKB-SubCell"/>
</dbReference>
<evidence type="ECO:0000313" key="10">
    <source>
        <dbReference type="Proteomes" id="UP001141806"/>
    </source>
</evidence>
<gene>
    <name evidence="9" type="ORF">NE237_020556</name>
</gene>
<comment type="similarity">
    <text evidence="2">Belongs to the strictosidine synthase family.</text>
</comment>
<feature type="domain" description="Strictosidine synthase conserved region" evidence="8">
    <location>
        <begin position="19"/>
        <end position="93"/>
    </location>
</feature>
<dbReference type="SUPFAM" id="SSF63829">
    <property type="entry name" value="Calcium-dependent phosphotriesterase"/>
    <property type="match status" value="1"/>
</dbReference>
<dbReference type="EMBL" id="JAMYWD010000009">
    <property type="protein sequence ID" value="KAJ4960646.1"/>
    <property type="molecule type" value="Genomic_DNA"/>
</dbReference>
<dbReference type="AlphaFoldDB" id="A0A9Q0K2F1"/>